<organism evidence="1 2">
    <name type="scientific">Lactuca saligna</name>
    <name type="common">Willowleaf lettuce</name>
    <dbReference type="NCBI Taxonomy" id="75948"/>
    <lineage>
        <taxon>Eukaryota</taxon>
        <taxon>Viridiplantae</taxon>
        <taxon>Streptophyta</taxon>
        <taxon>Embryophyta</taxon>
        <taxon>Tracheophyta</taxon>
        <taxon>Spermatophyta</taxon>
        <taxon>Magnoliopsida</taxon>
        <taxon>eudicotyledons</taxon>
        <taxon>Gunneridae</taxon>
        <taxon>Pentapetalae</taxon>
        <taxon>asterids</taxon>
        <taxon>campanulids</taxon>
        <taxon>Asterales</taxon>
        <taxon>Asteraceae</taxon>
        <taxon>Cichorioideae</taxon>
        <taxon>Cichorieae</taxon>
        <taxon>Lactucinae</taxon>
        <taxon>Lactuca</taxon>
    </lineage>
</organism>
<keyword evidence="2" id="KW-1185">Reference proteome</keyword>
<name>A0AA36EPR8_LACSI</name>
<dbReference type="AlphaFoldDB" id="A0AA36EPR8"/>
<dbReference type="Proteomes" id="UP001177003">
    <property type="component" value="Chromosome 9"/>
</dbReference>
<evidence type="ECO:0000313" key="2">
    <source>
        <dbReference type="Proteomes" id="UP001177003"/>
    </source>
</evidence>
<evidence type="ECO:0000313" key="1">
    <source>
        <dbReference type="EMBL" id="CAI9303777.1"/>
    </source>
</evidence>
<gene>
    <name evidence="1" type="ORF">LSALG_LOCUS42189</name>
</gene>
<sequence length="146" mass="16502">MDKILTKFEKDVAVMKRLMAPGDDDIDEMVVNDTSPNFLVVVPVVLLNVVYPDAYFEGEVPQGTSSDIDSNNNQFNPRMRKASFSGGAHDEVGSSTIGDPSTPLLPREENSFFYLNELAKIWRLPIEEVREIMLDYKCCYSTKERS</sequence>
<dbReference type="EMBL" id="OX465085">
    <property type="protein sequence ID" value="CAI9303777.1"/>
    <property type="molecule type" value="Genomic_DNA"/>
</dbReference>
<protein>
    <submittedName>
        <fullName evidence="1">Uncharacterized protein</fullName>
    </submittedName>
</protein>
<proteinExistence type="predicted"/>
<accession>A0AA36EPR8</accession>
<reference evidence="1" key="1">
    <citation type="submission" date="2023-04" db="EMBL/GenBank/DDBJ databases">
        <authorList>
            <person name="Vijverberg K."/>
            <person name="Xiong W."/>
            <person name="Schranz E."/>
        </authorList>
    </citation>
    <scope>NUCLEOTIDE SEQUENCE</scope>
</reference>